<name>A0A6J4NQ50_9ACTN</name>
<evidence type="ECO:0000313" key="2">
    <source>
        <dbReference type="EMBL" id="CAA9390652.1"/>
    </source>
</evidence>
<dbReference type="EMBL" id="CADCUW010000076">
    <property type="protein sequence ID" value="CAA9390652.1"/>
    <property type="molecule type" value="Genomic_DNA"/>
</dbReference>
<dbReference type="AlphaFoldDB" id="A0A6J4NQ50"/>
<evidence type="ECO:0000256" key="1">
    <source>
        <dbReference type="SAM" id="MobiDB-lite"/>
    </source>
</evidence>
<sequence length="49" mass="5230">MRGGVTAAFVEIATRGDLPRRKPEPPTRPGARIPQAAERVLSSSHHTPG</sequence>
<feature type="region of interest" description="Disordered" evidence="1">
    <location>
        <begin position="1"/>
        <end position="49"/>
    </location>
</feature>
<organism evidence="2">
    <name type="scientific">uncultured Rubrobacteraceae bacterium</name>
    <dbReference type="NCBI Taxonomy" id="349277"/>
    <lineage>
        <taxon>Bacteria</taxon>
        <taxon>Bacillati</taxon>
        <taxon>Actinomycetota</taxon>
        <taxon>Rubrobacteria</taxon>
        <taxon>Rubrobacterales</taxon>
        <taxon>Rubrobacteraceae</taxon>
        <taxon>environmental samples</taxon>
    </lineage>
</organism>
<protein>
    <submittedName>
        <fullName evidence="2">Uncharacterized protein</fullName>
    </submittedName>
</protein>
<gene>
    <name evidence="2" type="ORF">AVDCRST_MAG01-01-493</name>
</gene>
<reference evidence="2" key="1">
    <citation type="submission" date="2020-02" db="EMBL/GenBank/DDBJ databases">
        <authorList>
            <person name="Meier V. D."/>
        </authorList>
    </citation>
    <scope>NUCLEOTIDE SEQUENCE</scope>
    <source>
        <strain evidence="2">AVDCRST_MAG01</strain>
    </source>
</reference>
<accession>A0A6J4NQ50</accession>
<proteinExistence type="predicted"/>